<evidence type="ECO:0000313" key="3">
    <source>
        <dbReference type="Proteomes" id="UP000184356"/>
    </source>
</evidence>
<sequence length="251" mass="27603">MPFANTDDDQEIYYEVHGTSGPLLVCIPGYFGISDLWKPLISYLASKYRCLTLDSRGYGRSSKPAAPELYSVPRHSEDVATALKAAGLSEERHVLLTHSMGGNIANAYFFKHTDAVSGIIYTGTYYDGPNVSKFLSREALFAGTEMPTSCVEFYTAMGLSMEIALEAAKWPVHCRVNNADALLDYAMAGKYSQITVPTVIIQGEEDFAVEPMLAELPACTLKMLPGVCHFPPTEAPVEVKRVVDEFFGYLK</sequence>
<dbReference type="GO" id="GO:0016020">
    <property type="term" value="C:membrane"/>
    <property type="evidence" value="ECO:0007669"/>
    <property type="project" value="TreeGrafter"/>
</dbReference>
<dbReference type="Proteomes" id="UP000184356">
    <property type="component" value="Unassembled WGS sequence"/>
</dbReference>
<dbReference type="RefSeq" id="XP_040700299.1">
    <property type="nucleotide sequence ID" value="XM_040852543.1"/>
</dbReference>
<name>A0A1L9TB09_9EURO</name>
<evidence type="ECO:0000313" key="2">
    <source>
        <dbReference type="EMBL" id="OJJ56493.1"/>
    </source>
</evidence>
<protein>
    <recommendedName>
        <fullName evidence="1">AB hydrolase-1 domain-containing protein</fullName>
    </recommendedName>
</protein>
<dbReference type="PANTHER" id="PTHR43798">
    <property type="entry name" value="MONOACYLGLYCEROL LIPASE"/>
    <property type="match status" value="1"/>
</dbReference>
<dbReference type="STRING" id="1036612.A0A1L9TB09"/>
<dbReference type="VEuPathDB" id="FungiDB:ASPSYDRAFT_91752"/>
<dbReference type="GeneID" id="63768616"/>
<dbReference type="AlphaFoldDB" id="A0A1L9TB09"/>
<feature type="domain" description="AB hydrolase-1" evidence="1">
    <location>
        <begin position="22"/>
        <end position="147"/>
    </location>
</feature>
<dbReference type="Pfam" id="PF00561">
    <property type="entry name" value="Abhydrolase_1"/>
    <property type="match status" value="1"/>
</dbReference>
<reference evidence="3" key="1">
    <citation type="journal article" date="2017" name="Genome Biol.">
        <title>Comparative genomics reveals high biological diversity and specific adaptations in the industrially and medically important fungal genus Aspergillus.</title>
        <authorList>
            <person name="de Vries R.P."/>
            <person name="Riley R."/>
            <person name="Wiebenga A."/>
            <person name="Aguilar-Osorio G."/>
            <person name="Amillis S."/>
            <person name="Uchima C.A."/>
            <person name="Anderluh G."/>
            <person name="Asadollahi M."/>
            <person name="Askin M."/>
            <person name="Barry K."/>
            <person name="Battaglia E."/>
            <person name="Bayram O."/>
            <person name="Benocci T."/>
            <person name="Braus-Stromeyer S.A."/>
            <person name="Caldana C."/>
            <person name="Canovas D."/>
            <person name="Cerqueira G.C."/>
            <person name="Chen F."/>
            <person name="Chen W."/>
            <person name="Choi C."/>
            <person name="Clum A."/>
            <person name="Dos Santos R.A."/>
            <person name="Damasio A.R."/>
            <person name="Diallinas G."/>
            <person name="Emri T."/>
            <person name="Fekete E."/>
            <person name="Flipphi M."/>
            <person name="Freyberg S."/>
            <person name="Gallo A."/>
            <person name="Gournas C."/>
            <person name="Habgood R."/>
            <person name="Hainaut M."/>
            <person name="Harispe M.L."/>
            <person name="Henrissat B."/>
            <person name="Hilden K.S."/>
            <person name="Hope R."/>
            <person name="Hossain A."/>
            <person name="Karabika E."/>
            <person name="Karaffa L."/>
            <person name="Karanyi Z."/>
            <person name="Krasevec N."/>
            <person name="Kuo A."/>
            <person name="Kusch H."/>
            <person name="LaButti K."/>
            <person name="Lagendijk E.L."/>
            <person name="Lapidus A."/>
            <person name="Levasseur A."/>
            <person name="Lindquist E."/>
            <person name="Lipzen A."/>
            <person name="Logrieco A.F."/>
            <person name="MacCabe A."/>
            <person name="Maekelae M.R."/>
            <person name="Malavazi I."/>
            <person name="Melin P."/>
            <person name="Meyer V."/>
            <person name="Mielnichuk N."/>
            <person name="Miskei M."/>
            <person name="Molnar A.P."/>
            <person name="Mule G."/>
            <person name="Ngan C.Y."/>
            <person name="Orejas M."/>
            <person name="Orosz E."/>
            <person name="Ouedraogo J.P."/>
            <person name="Overkamp K.M."/>
            <person name="Park H.-S."/>
            <person name="Perrone G."/>
            <person name="Piumi F."/>
            <person name="Punt P.J."/>
            <person name="Ram A.F."/>
            <person name="Ramon A."/>
            <person name="Rauscher S."/>
            <person name="Record E."/>
            <person name="Riano-Pachon D.M."/>
            <person name="Robert V."/>
            <person name="Roehrig J."/>
            <person name="Ruller R."/>
            <person name="Salamov A."/>
            <person name="Salih N.S."/>
            <person name="Samson R.A."/>
            <person name="Sandor E."/>
            <person name="Sanguinetti M."/>
            <person name="Schuetze T."/>
            <person name="Sepcic K."/>
            <person name="Shelest E."/>
            <person name="Sherlock G."/>
            <person name="Sophianopoulou V."/>
            <person name="Squina F.M."/>
            <person name="Sun H."/>
            <person name="Susca A."/>
            <person name="Todd R.B."/>
            <person name="Tsang A."/>
            <person name="Unkles S.E."/>
            <person name="van de Wiele N."/>
            <person name="van Rossen-Uffink D."/>
            <person name="Oliveira J.V."/>
            <person name="Vesth T.C."/>
            <person name="Visser J."/>
            <person name="Yu J.-H."/>
            <person name="Zhou M."/>
            <person name="Andersen M.R."/>
            <person name="Archer D.B."/>
            <person name="Baker S.E."/>
            <person name="Benoit I."/>
            <person name="Brakhage A.A."/>
            <person name="Braus G.H."/>
            <person name="Fischer R."/>
            <person name="Frisvad J.C."/>
            <person name="Goldman G.H."/>
            <person name="Houbraken J."/>
            <person name="Oakley B."/>
            <person name="Pocsi I."/>
            <person name="Scazzocchio C."/>
            <person name="Seiboth B."/>
            <person name="vanKuyk P.A."/>
            <person name="Wortman J."/>
            <person name="Dyer P.S."/>
            <person name="Grigoriev I.V."/>
        </authorList>
    </citation>
    <scope>NUCLEOTIDE SEQUENCE [LARGE SCALE GENOMIC DNA]</scope>
    <source>
        <strain evidence="3">CBS 593.65</strain>
    </source>
</reference>
<dbReference type="OrthoDB" id="408373at2759"/>
<dbReference type="PANTHER" id="PTHR43798:SF33">
    <property type="entry name" value="HYDROLASE, PUTATIVE (AFU_ORTHOLOGUE AFUA_2G14860)-RELATED"/>
    <property type="match status" value="1"/>
</dbReference>
<dbReference type="PRINTS" id="PR00111">
    <property type="entry name" value="ABHYDROLASE"/>
</dbReference>
<dbReference type="EMBL" id="KV878590">
    <property type="protein sequence ID" value="OJJ56493.1"/>
    <property type="molecule type" value="Genomic_DNA"/>
</dbReference>
<dbReference type="Gene3D" id="3.40.50.1820">
    <property type="entry name" value="alpha/beta hydrolase"/>
    <property type="match status" value="1"/>
</dbReference>
<dbReference type="InterPro" id="IPR000073">
    <property type="entry name" value="AB_hydrolase_1"/>
</dbReference>
<dbReference type="InterPro" id="IPR029058">
    <property type="entry name" value="AB_hydrolase_fold"/>
</dbReference>
<dbReference type="InterPro" id="IPR050266">
    <property type="entry name" value="AB_hydrolase_sf"/>
</dbReference>
<accession>A0A1L9TB09</accession>
<keyword evidence="3" id="KW-1185">Reference proteome</keyword>
<proteinExistence type="predicted"/>
<gene>
    <name evidence="2" type="ORF">ASPSYDRAFT_91752</name>
</gene>
<evidence type="ECO:0000259" key="1">
    <source>
        <dbReference type="Pfam" id="PF00561"/>
    </source>
</evidence>
<dbReference type="SUPFAM" id="SSF53474">
    <property type="entry name" value="alpha/beta-Hydrolases"/>
    <property type="match status" value="1"/>
</dbReference>
<organism evidence="2 3">
    <name type="scientific">Aspergillus sydowii CBS 593.65</name>
    <dbReference type="NCBI Taxonomy" id="1036612"/>
    <lineage>
        <taxon>Eukaryota</taxon>
        <taxon>Fungi</taxon>
        <taxon>Dikarya</taxon>
        <taxon>Ascomycota</taxon>
        <taxon>Pezizomycotina</taxon>
        <taxon>Eurotiomycetes</taxon>
        <taxon>Eurotiomycetidae</taxon>
        <taxon>Eurotiales</taxon>
        <taxon>Aspergillaceae</taxon>
        <taxon>Aspergillus</taxon>
        <taxon>Aspergillus subgen. Nidulantes</taxon>
    </lineage>
</organism>